<dbReference type="AlphaFoldDB" id="A0A3N4KVD6"/>
<evidence type="ECO:0000259" key="2">
    <source>
        <dbReference type="Pfam" id="PF25324"/>
    </source>
</evidence>
<dbReference type="Proteomes" id="UP000277580">
    <property type="component" value="Unassembled WGS sequence"/>
</dbReference>
<dbReference type="InterPro" id="IPR057203">
    <property type="entry name" value="DUF7881"/>
</dbReference>
<proteinExistence type="predicted"/>
<name>A0A3N4KVD6_9PEZI</name>
<gene>
    <name evidence="3" type="ORF">P167DRAFT_521810</name>
</gene>
<dbReference type="STRING" id="1392247.A0A3N4KVD6"/>
<feature type="domain" description="HNH nuclease" evidence="1">
    <location>
        <begin position="116"/>
        <end position="194"/>
    </location>
</feature>
<protein>
    <submittedName>
        <fullName evidence="3">Uncharacterized protein</fullName>
    </submittedName>
</protein>
<sequence length="290" mass="32888">MPIDRSLGRNVHFYDASVPDVSLGGLIQNGSVTEANFLDMLSIILVTNTPIRVQGRTSGHIVTRTNSRVESGEYDIYCDNPIQVNNEPWVHRINSFNVSGREEGFHEGIRARDGRCVVSGVVNRRAYRGNWAMFELAHIFPLEKENLWVEWGFGRRITDMDDTNGVSKINSLQNGFMLRRDIHGDFDQYLLSVNPDDNYKIVVFDEDLLGIDGRMLDPVCRNPEDPHPVCDALLRWHFRQSVLANMRGAGEPVFEHDFPPGTDMMREISEGPCAKERFELELAARLGVAI</sequence>
<reference evidence="3 4" key="1">
    <citation type="journal article" date="2018" name="Nat. Ecol. Evol.">
        <title>Pezizomycetes genomes reveal the molecular basis of ectomycorrhizal truffle lifestyle.</title>
        <authorList>
            <person name="Murat C."/>
            <person name="Payen T."/>
            <person name="Noel B."/>
            <person name="Kuo A."/>
            <person name="Morin E."/>
            <person name="Chen J."/>
            <person name="Kohler A."/>
            <person name="Krizsan K."/>
            <person name="Balestrini R."/>
            <person name="Da Silva C."/>
            <person name="Montanini B."/>
            <person name="Hainaut M."/>
            <person name="Levati E."/>
            <person name="Barry K.W."/>
            <person name="Belfiori B."/>
            <person name="Cichocki N."/>
            <person name="Clum A."/>
            <person name="Dockter R.B."/>
            <person name="Fauchery L."/>
            <person name="Guy J."/>
            <person name="Iotti M."/>
            <person name="Le Tacon F."/>
            <person name="Lindquist E.A."/>
            <person name="Lipzen A."/>
            <person name="Malagnac F."/>
            <person name="Mello A."/>
            <person name="Molinier V."/>
            <person name="Miyauchi S."/>
            <person name="Poulain J."/>
            <person name="Riccioni C."/>
            <person name="Rubini A."/>
            <person name="Sitrit Y."/>
            <person name="Splivallo R."/>
            <person name="Traeger S."/>
            <person name="Wang M."/>
            <person name="Zifcakova L."/>
            <person name="Wipf D."/>
            <person name="Zambonelli A."/>
            <person name="Paolocci F."/>
            <person name="Nowrousian M."/>
            <person name="Ottonello S."/>
            <person name="Baldrian P."/>
            <person name="Spatafora J.W."/>
            <person name="Henrissat B."/>
            <person name="Nagy L.G."/>
            <person name="Aury J.M."/>
            <person name="Wincker P."/>
            <person name="Grigoriev I.V."/>
            <person name="Bonfante P."/>
            <person name="Martin F.M."/>
        </authorList>
    </citation>
    <scope>NUCLEOTIDE SEQUENCE [LARGE SCALE GENOMIC DNA]</scope>
    <source>
        <strain evidence="3 4">CCBAS932</strain>
    </source>
</reference>
<evidence type="ECO:0000313" key="3">
    <source>
        <dbReference type="EMBL" id="RPB13389.1"/>
    </source>
</evidence>
<dbReference type="Pfam" id="PF25324">
    <property type="entry name" value="DUF7881"/>
    <property type="match status" value="1"/>
</dbReference>
<dbReference type="Pfam" id="PF13391">
    <property type="entry name" value="HNH_2"/>
    <property type="match status" value="1"/>
</dbReference>
<keyword evidence="4" id="KW-1185">Reference proteome</keyword>
<feature type="domain" description="DUF7881" evidence="2">
    <location>
        <begin position="8"/>
        <end position="83"/>
    </location>
</feature>
<dbReference type="InterPro" id="IPR003615">
    <property type="entry name" value="HNH_nuc"/>
</dbReference>
<organism evidence="3 4">
    <name type="scientific">Morchella conica CCBAS932</name>
    <dbReference type="NCBI Taxonomy" id="1392247"/>
    <lineage>
        <taxon>Eukaryota</taxon>
        <taxon>Fungi</taxon>
        <taxon>Dikarya</taxon>
        <taxon>Ascomycota</taxon>
        <taxon>Pezizomycotina</taxon>
        <taxon>Pezizomycetes</taxon>
        <taxon>Pezizales</taxon>
        <taxon>Morchellaceae</taxon>
        <taxon>Morchella</taxon>
    </lineage>
</organism>
<evidence type="ECO:0000313" key="4">
    <source>
        <dbReference type="Proteomes" id="UP000277580"/>
    </source>
</evidence>
<evidence type="ECO:0000259" key="1">
    <source>
        <dbReference type="Pfam" id="PF13391"/>
    </source>
</evidence>
<dbReference type="EMBL" id="ML119123">
    <property type="protein sequence ID" value="RPB13389.1"/>
    <property type="molecule type" value="Genomic_DNA"/>
</dbReference>
<dbReference type="OrthoDB" id="2142759at2759"/>
<accession>A0A3N4KVD6</accession>
<dbReference type="InParanoid" id="A0A3N4KVD6"/>